<protein>
    <submittedName>
        <fullName evidence="1">Uncharacterized protein</fullName>
    </submittedName>
</protein>
<accession>A0A645J0S6</accession>
<gene>
    <name evidence="1" type="ORF">SDC9_204989</name>
</gene>
<organism evidence="1">
    <name type="scientific">bioreactor metagenome</name>
    <dbReference type="NCBI Taxonomy" id="1076179"/>
    <lineage>
        <taxon>unclassified sequences</taxon>
        <taxon>metagenomes</taxon>
        <taxon>ecological metagenomes</taxon>
    </lineage>
</organism>
<proteinExistence type="predicted"/>
<sequence>MVLRDVEHFEVVEVVLHLGPLCDFISHADENFLKLIEDNIERMPAADGKLCAGGRYVKPFGLHTHFGGKGGEGGLAALDERLNFTSDGVGNLSDVAALFRGQSPHFFHNSGKLALFSEEFNSRLLNFGESRRLLHCFGGALPDFLQRIFHDLSPHK</sequence>
<dbReference type="AlphaFoldDB" id="A0A645J0S6"/>
<name>A0A645J0S6_9ZZZZ</name>
<dbReference type="EMBL" id="VSSQ01128656">
    <property type="protein sequence ID" value="MPN57295.1"/>
    <property type="molecule type" value="Genomic_DNA"/>
</dbReference>
<evidence type="ECO:0000313" key="1">
    <source>
        <dbReference type="EMBL" id="MPN57295.1"/>
    </source>
</evidence>
<reference evidence="1" key="1">
    <citation type="submission" date="2019-08" db="EMBL/GenBank/DDBJ databases">
        <authorList>
            <person name="Kucharzyk K."/>
            <person name="Murdoch R.W."/>
            <person name="Higgins S."/>
            <person name="Loffler F."/>
        </authorList>
    </citation>
    <scope>NUCLEOTIDE SEQUENCE</scope>
</reference>
<comment type="caution">
    <text evidence="1">The sequence shown here is derived from an EMBL/GenBank/DDBJ whole genome shotgun (WGS) entry which is preliminary data.</text>
</comment>